<evidence type="ECO:0000313" key="8">
    <source>
        <dbReference type="EMBL" id="QDU47147.1"/>
    </source>
</evidence>
<dbReference type="Pfam" id="PF00908">
    <property type="entry name" value="dTDP_sugar_isom"/>
    <property type="match status" value="1"/>
</dbReference>
<dbReference type="NCBIfam" id="TIGR01221">
    <property type="entry name" value="rmlC"/>
    <property type="match status" value="1"/>
</dbReference>
<dbReference type="GO" id="GO:0008830">
    <property type="term" value="F:dTDP-4-dehydrorhamnose 3,5-epimerase activity"/>
    <property type="evidence" value="ECO:0007669"/>
    <property type="project" value="UniProtKB-UniRule"/>
</dbReference>
<comment type="pathway">
    <text evidence="7">Carbohydrate biosynthesis; dTDP-L-rhamnose biosynthesis.</text>
</comment>
<dbReference type="KEGG" id="sdyn:Mal52_56750"/>
<name>A0A517ZXE6_9PLAN</name>
<dbReference type="GO" id="GO:0019305">
    <property type="term" value="P:dTDP-rhamnose biosynthetic process"/>
    <property type="evidence" value="ECO:0007669"/>
    <property type="project" value="UniProtKB-UniRule"/>
</dbReference>
<proteinExistence type="inferred from homology"/>
<dbReference type="CDD" id="cd00438">
    <property type="entry name" value="cupin_RmlC"/>
    <property type="match status" value="1"/>
</dbReference>
<comment type="function">
    <text evidence="2 7">Catalyzes the epimerization of the C3' and C5'positions of dTDP-6-deoxy-D-xylo-4-hexulose, forming dTDP-6-deoxy-L-lyxo-4-hexulose.</text>
</comment>
<dbReference type="Gene3D" id="2.60.120.10">
    <property type="entry name" value="Jelly Rolls"/>
    <property type="match status" value="1"/>
</dbReference>
<comment type="similarity">
    <text evidence="7">Belongs to the dTDP-4-dehydrorhamnose 3,5-epimerase family.</text>
</comment>
<protein>
    <recommendedName>
        <fullName evidence="4 7">dTDP-4-dehydrorhamnose 3,5-epimerase</fullName>
        <ecNumber evidence="3 7">5.1.3.13</ecNumber>
    </recommendedName>
    <alternativeName>
        <fullName evidence="7">Thymidine diphospho-4-keto-rhamnose 3,5-epimerase</fullName>
    </alternativeName>
</protein>
<evidence type="ECO:0000256" key="6">
    <source>
        <dbReference type="PIRSR" id="PIRSR600888-3"/>
    </source>
</evidence>
<dbReference type="InterPro" id="IPR000888">
    <property type="entry name" value="RmlC-like"/>
</dbReference>
<dbReference type="GO" id="GO:0000271">
    <property type="term" value="P:polysaccharide biosynthetic process"/>
    <property type="evidence" value="ECO:0007669"/>
    <property type="project" value="TreeGrafter"/>
</dbReference>
<feature type="site" description="Participates in a stacking interaction with the thymidine ring of dTDP-4-oxo-6-deoxyglucose" evidence="6">
    <location>
        <position position="131"/>
    </location>
</feature>
<evidence type="ECO:0000313" key="9">
    <source>
        <dbReference type="Proteomes" id="UP000319383"/>
    </source>
</evidence>
<feature type="active site" description="Proton donor" evidence="5">
    <location>
        <position position="125"/>
    </location>
</feature>
<dbReference type="Proteomes" id="UP000319383">
    <property type="component" value="Chromosome"/>
</dbReference>
<dbReference type="GO" id="GO:0005829">
    <property type="term" value="C:cytosol"/>
    <property type="evidence" value="ECO:0007669"/>
    <property type="project" value="TreeGrafter"/>
</dbReference>
<evidence type="ECO:0000256" key="3">
    <source>
        <dbReference type="ARBA" id="ARBA00012098"/>
    </source>
</evidence>
<dbReference type="EC" id="5.1.3.13" evidence="3 7"/>
<keyword evidence="9" id="KW-1185">Reference proteome</keyword>
<dbReference type="EMBL" id="CP036276">
    <property type="protein sequence ID" value="QDU47147.1"/>
    <property type="molecule type" value="Genomic_DNA"/>
</dbReference>
<sequence length="193" mass="21984">MAGAFVIQPDLRRDERGFFARTFCRETLREHGIDVDIVQCNLSQNRRRGTLRGMHYQVPPHAEQKLVCCLRGAAYDVIVDLRADSQTYGCWHAVELTAANRRTLFIPRGMAHGFQTLTADTELFYQMGHPYSPQHARGFCHDDPAIGIEWPLPVRCISERDQSFGPVLDRQIQYETTAATHAVAETMERSYDG</sequence>
<dbReference type="PANTHER" id="PTHR21047">
    <property type="entry name" value="DTDP-6-DEOXY-D-GLUCOSE-3,5 EPIMERASE"/>
    <property type="match status" value="1"/>
</dbReference>
<accession>A0A517ZXE6</accession>
<organism evidence="8 9">
    <name type="scientific">Symmachiella dynata</name>
    <dbReference type="NCBI Taxonomy" id="2527995"/>
    <lineage>
        <taxon>Bacteria</taxon>
        <taxon>Pseudomonadati</taxon>
        <taxon>Planctomycetota</taxon>
        <taxon>Planctomycetia</taxon>
        <taxon>Planctomycetales</taxon>
        <taxon>Planctomycetaceae</taxon>
        <taxon>Symmachiella</taxon>
    </lineage>
</organism>
<dbReference type="PANTHER" id="PTHR21047:SF2">
    <property type="entry name" value="THYMIDINE DIPHOSPHO-4-KETO-RHAMNOSE 3,5-EPIMERASE"/>
    <property type="match status" value="1"/>
</dbReference>
<gene>
    <name evidence="8" type="primary">rfbC</name>
    <name evidence="8" type="ORF">Mal52_56750</name>
</gene>
<dbReference type="InterPro" id="IPR014710">
    <property type="entry name" value="RmlC-like_jellyroll"/>
</dbReference>
<keyword evidence="7 8" id="KW-0413">Isomerase</keyword>
<comment type="catalytic activity">
    <reaction evidence="1 7">
        <text>dTDP-4-dehydro-6-deoxy-alpha-D-glucose = dTDP-4-dehydro-beta-L-rhamnose</text>
        <dbReference type="Rhea" id="RHEA:16969"/>
        <dbReference type="ChEBI" id="CHEBI:57649"/>
        <dbReference type="ChEBI" id="CHEBI:62830"/>
        <dbReference type="EC" id="5.1.3.13"/>
    </reaction>
</comment>
<dbReference type="UniPathway" id="UPA00124"/>
<evidence type="ECO:0000256" key="7">
    <source>
        <dbReference type="RuleBase" id="RU364069"/>
    </source>
</evidence>
<evidence type="ECO:0000256" key="5">
    <source>
        <dbReference type="PIRSR" id="PIRSR600888-1"/>
    </source>
</evidence>
<dbReference type="AlphaFoldDB" id="A0A517ZXE6"/>
<dbReference type="SUPFAM" id="SSF51182">
    <property type="entry name" value="RmlC-like cupins"/>
    <property type="match status" value="1"/>
</dbReference>
<evidence type="ECO:0000256" key="4">
    <source>
        <dbReference type="ARBA" id="ARBA00019595"/>
    </source>
</evidence>
<feature type="active site" description="Proton acceptor" evidence="5">
    <location>
        <position position="55"/>
    </location>
</feature>
<evidence type="ECO:0000256" key="1">
    <source>
        <dbReference type="ARBA" id="ARBA00001298"/>
    </source>
</evidence>
<evidence type="ECO:0000256" key="2">
    <source>
        <dbReference type="ARBA" id="ARBA00001997"/>
    </source>
</evidence>
<comment type="subunit">
    <text evidence="7">Homodimer.</text>
</comment>
<dbReference type="InterPro" id="IPR011051">
    <property type="entry name" value="RmlC_Cupin_sf"/>
</dbReference>
<reference evidence="8 9" key="1">
    <citation type="submission" date="2019-02" db="EMBL/GenBank/DDBJ databases">
        <title>Deep-cultivation of Planctomycetes and their phenomic and genomic characterization uncovers novel biology.</title>
        <authorList>
            <person name="Wiegand S."/>
            <person name="Jogler M."/>
            <person name="Boedeker C."/>
            <person name="Pinto D."/>
            <person name="Vollmers J."/>
            <person name="Rivas-Marin E."/>
            <person name="Kohn T."/>
            <person name="Peeters S.H."/>
            <person name="Heuer A."/>
            <person name="Rast P."/>
            <person name="Oberbeckmann S."/>
            <person name="Bunk B."/>
            <person name="Jeske O."/>
            <person name="Meyerdierks A."/>
            <person name="Storesund J.E."/>
            <person name="Kallscheuer N."/>
            <person name="Luecker S."/>
            <person name="Lage O.M."/>
            <person name="Pohl T."/>
            <person name="Merkel B.J."/>
            <person name="Hornburger P."/>
            <person name="Mueller R.-W."/>
            <person name="Bruemmer F."/>
            <person name="Labrenz M."/>
            <person name="Spormann A.M."/>
            <person name="Op den Camp H."/>
            <person name="Overmann J."/>
            <person name="Amann R."/>
            <person name="Jetten M.S.M."/>
            <person name="Mascher T."/>
            <person name="Medema M.H."/>
            <person name="Devos D.P."/>
            <person name="Kaster A.-K."/>
            <person name="Ovreas L."/>
            <person name="Rohde M."/>
            <person name="Galperin M.Y."/>
            <person name="Jogler C."/>
        </authorList>
    </citation>
    <scope>NUCLEOTIDE SEQUENCE [LARGE SCALE GENOMIC DNA]</scope>
    <source>
        <strain evidence="8 9">Mal52</strain>
    </source>
</reference>